<evidence type="ECO:0000256" key="2">
    <source>
        <dbReference type="ARBA" id="ARBA00022771"/>
    </source>
</evidence>
<keyword evidence="1" id="KW-0479">Metal-binding</keyword>
<dbReference type="PROSITE" id="PS51128">
    <property type="entry name" value="ZF_DKSA_2"/>
    <property type="match status" value="1"/>
</dbReference>
<dbReference type="PANTHER" id="PTHR38777">
    <property type="entry name" value="FELS-2 PROPHAGE PROTEIN"/>
    <property type="match status" value="1"/>
</dbReference>
<feature type="zinc finger region" description="dksA C4-type" evidence="4">
    <location>
        <begin position="43"/>
        <end position="67"/>
    </location>
</feature>
<dbReference type="Pfam" id="PF01258">
    <property type="entry name" value="zf-dskA_traR"/>
    <property type="match status" value="1"/>
</dbReference>
<organism evidence="6 7">
    <name type="scientific">Sapientia aquatica</name>
    <dbReference type="NCBI Taxonomy" id="1549640"/>
    <lineage>
        <taxon>Bacteria</taxon>
        <taxon>Pseudomonadati</taxon>
        <taxon>Pseudomonadota</taxon>
        <taxon>Betaproteobacteria</taxon>
        <taxon>Burkholderiales</taxon>
        <taxon>Oxalobacteraceae</taxon>
        <taxon>Sapientia</taxon>
    </lineage>
</organism>
<evidence type="ECO:0000313" key="7">
    <source>
        <dbReference type="Proteomes" id="UP000294829"/>
    </source>
</evidence>
<gene>
    <name evidence="6" type="ORF">E2I14_10390</name>
</gene>
<dbReference type="NCBIfam" id="TIGR02419">
    <property type="entry name" value="C4_traR_proteo"/>
    <property type="match status" value="1"/>
</dbReference>
<accession>A0A4R5W1N3</accession>
<comment type="caution">
    <text evidence="6">The sequence shown here is derived from an EMBL/GenBank/DDBJ whole genome shotgun (WGS) entry which is preliminary data.</text>
</comment>
<dbReference type="InterPro" id="IPR000962">
    <property type="entry name" value="Znf_DskA_TraR"/>
</dbReference>
<dbReference type="Gene3D" id="1.20.120.910">
    <property type="entry name" value="DksA, coiled-coil domain"/>
    <property type="match status" value="1"/>
</dbReference>
<evidence type="ECO:0000259" key="5">
    <source>
        <dbReference type="Pfam" id="PF01258"/>
    </source>
</evidence>
<evidence type="ECO:0000256" key="3">
    <source>
        <dbReference type="ARBA" id="ARBA00022833"/>
    </source>
</evidence>
<evidence type="ECO:0000256" key="1">
    <source>
        <dbReference type="ARBA" id="ARBA00022723"/>
    </source>
</evidence>
<sequence length="81" mass="9254">MSDPLDIASEREQFIRQLALDTQRQRSHTAGKTAADSAEFCTVDECGAPIPEARRQAVPGCRHCVDCQQRLERQRTQIWNR</sequence>
<feature type="domain" description="Zinc finger DksA/TraR C4-type" evidence="5">
    <location>
        <begin position="44"/>
        <end position="73"/>
    </location>
</feature>
<dbReference type="GO" id="GO:0008270">
    <property type="term" value="F:zinc ion binding"/>
    <property type="evidence" value="ECO:0007669"/>
    <property type="project" value="UniProtKB-KW"/>
</dbReference>
<dbReference type="OrthoDB" id="9811543at2"/>
<keyword evidence="7" id="KW-1185">Reference proteome</keyword>
<dbReference type="PANTHER" id="PTHR38777:SF1">
    <property type="entry name" value="DNAK SUPPRESSOR PROTEIN"/>
    <property type="match status" value="1"/>
</dbReference>
<name>A0A4R5W1N3_9BURK</name>
<reference evidence="6 7" key="1">
    <citation type="submission" date="2019-03" db="EMBL/GenBank/DDBJ databases">
        <title>Sapientia aquatica gen. nov., sp. nov., isolated from a crater lake.</title>
        <authorList>
            <person name="Felfoldi T."/>
            <person name="Szabo A."/>
            <person name="Toth E."/>
            <person name="Schumann P."/>
            <person name="Keki Z."/>
            <person name="Marialigeti K."/>
            <person name="Mathe I."/>
        </authorList>
    </citation>
    <scope>NUCLEOTIDE SEQUENCE [LARGE SCALE GENOMIC DNA]</scope>
    <source>
        <strain evidence="6 7">SA-152</strain>
    </source>
</reference>
<dbReference type="RefSeq" id="WP_133328141.1">
    <property type="nucleotide sequence ID" value="NZ_SMYL01000004.1"/>
</dbReference>
<dbReference type="Proteomes" id="UP000294829">
    <property type="component" value="Unassembled WGS sequence"/>
</dbReference>
<dbReference type="SUPFAM" id="SSF57716">
    <property type="entry name" value="Glucocorticoid receptor-like (DNA-binding domain)"/>
    <property type="match status" value="1"/>
</dbReference>
<evidence type="ECO:0000313" key="6">
    <source>
        <dbReference type="EMBL" id="TDK65992.1"/>
    </source>
</evidence>
<protein>
    <submittedName>
        <fullName evidence="6">TraR/DksA family transcriptional regulator</fullName>
    </submittedName>
</protein>
<dbReference type="EMBL" id="SMYL01000004">
    <property type="protein sequence ID" value="TDK65992.1"/>
    <property type="molecule type" value="Genomic_DNA"/>
</dbReference>
<dbReference type="InterPro" id="IPR012783">
    <property type="entry name" value="Znf_C4_TraR"/>
</dbReference>
<keyword evidence="3" id="KW-0862">Zinc</keyword>
<dbReference type="GO" id="GO:1900378">
    <property type="term" value="P:positive regulation of secondary metabolite biosynthetic process"/>
    <property type="evidence" value="ECO:0007669"/>
    <property type="project" value="TreeGrafter"/>
</dbReference>
<proteinExistence type="predicted"/>
<evidence type="ECO:0000256" key="4">
    <source>
        <dbReference type="PROSITE-ProRule" id="PRU00510"/>
    </source>
</evidence>
<dbReference type="AlphaFoldDB" id="A0A4R5W1N3"/>
<keyword evidence="2" id="KW-0863">Zinc-finger</keyword>